<comment type="subcellular location">
    <subcellularLocation>
        <location evidence="1">Membrane</location>
    </subcellularLocation>
</comment>
<dbReference type="GO" id="GO:0016020">
    <property type="term" value="C:membrane"/>
    <property type="evidence" value="ECO:0007669"/>
    <property type="project" value="UniProtKB-SubCell"/>
</dbReference>
<name>A0A1D6EVL5_MAIZE</name>
<evidence type="ECO:0000256" key="1">
    <source>
        <dbReference type="ARBA" id="ARBA00004370"/>
    </source>
</evidence>
<protein>
    <submittedName>
        <fullName evidence="6">NEP1-interacting protein-like 1</fullName>
    </submittedName>
</protein>
<proteinExistence type="predicted"/>
<evidence type="ECO:0000256" key="5">
    <source>
        <dbReference type="ARBA" id="ARBA00023136"/>
    </source>
</evidence>
<dbReference type="ExpressionAtlas" id="A0A1D6EVL5">
    <property type="expression patterns" value="baseline and differential"/>
</dbReference>
<dbReference type="AlphaFoldDB" id="A0A1D6EVL5"/>
<reference evidence="6" key="1">
    <citation type="submission" date="2015-12" db="EMBL/GenBank/DDBJ databases">
        <title>Update maize B73 reference genome by single molecule sequencing technologies.</title>
        <authorList>
            <consortium name="Maize Genome Sequencing Project"/>
            <person name="Ware D."/>
        </authorList>
    </citation>
    <scope>NUCLEOTIDE SEQUENCE [LARGE SCALE GENOMIC DNA]</scope>
    <source>
        <tissue evidence="6">Seedling</tissue>
    </source>
</reference>
<organism evidence="6">
    <name type="scientific">Zea mays</name>
    <name type="common">Maize</name>
    <dbReference type="NCBI Taxonomy" id="4577"/>
    <lineage>
        <taxon>Eukaryota</taxon>
        <taxon>Viridiplantae</taxon>
        <taxon>Streptophyta</taxon>
        <taxon>Embryophyta</taxon>
        <taxon>Tracheophyta</taxon>
        <taxon>Spermatophyta</taxon>
        <taxon>Magnoliopsida</taxon>
        <taxon>Liliopsida</taxon>
        <taxon>Poales</taxon>
        <taxon>Poaceae</taxon>
        <taxon>PACMAD clade</taxon>
        <taxon>Panicoideae</taxon>
        <taxon>Andropogonodae</taxon>
        <taxon>Andropogoneae</taxon>
        <taxon>Tripsacinae</taxon>
        <taxon>Zea</taxon>
    </lineage>
</organism>
<keyword evidence="4" id="KW-0862">Zinc</keyword>
<dbReference type="EMBL" id="CM007648">
    <property type="protein sequence ID" value="ONM23614.1"/>
    <property type="molecule type" value="Genomic_DNA"/>
</dbReference>
<evidence type="ECO:0000256" key="4">
    <source>
        <dbReference type="ARBA" id="ARBA00022833"/>
    </source>
</evidence>
<accession>A0A1D6EVL5</accession>
<gene>
    <name evidence="6" type="ORF">ZEAMMB73_Zm00001d006368</name>
</gene>
<evidence type="ECO:0000256" key="3">
    <source>
        <dbReference type="ARBA" id="ARBA00022771"/>
    </source>
</evidence>
<evidence type="ECO:0000313" key="6">
    <source>
        <dbReference type="EMBL" id="ONM23614.1"/>
    </source>
</evidence>
<keyword evidence="5" id="KW-0472">Membrane</keyword>
<keyword evidence="2" id="KW-0479">Metal-binding</keyword>
<dbReference type="GO" id="GO:0008270">
    <property type="term" value="F:zinc ion binding"/>
    <property type="evidence" value="ECO:0007669"/>
    <property type="project" value="UniProtKB-KW"/>
</dbReference>
<evidence type="ECO:0000256" key="2">
    <source>
        <dbReference type="ARBA" id="ARBA00022723"/>
    </source>
</evidence>
<dbReference type="PANTHER" id="PTHR46151">
    <property type="entry name" value="NEP1-INTERACTING PROTEIN-LIKE 2"/>
    <property type="match status" value="1"/>
</dbReference>
<dbReference type="PANTHER" id="PTHR46151:SF8">
    <property type="entry name" value="OS07G0479100 PROTEIN"/>
    <property type="match status" value="1"/>
</dbReference>
<keyword evidence="3" id="KW-0863">Zinc-finger</keyword>
<sequence length="197" mass="20692">MDPVPPPSSSRRAAAAPGPCCRFDALRRACAGNAAAAARAAGWAIGALLTCIFAVVGSLVGIFIGAFMGMSTESGMFRGAGVGAVSGAVFSIEAVESCIEIWRSSHSGKYSILFVLDIISSLFSGRIVWEKVSPALQRAVQSQMSLMSTPFIDNSDLFETGSTGGMSRDLIDRIPKTRTIGVYNLATEGWMVEIGKC</sequence>